<evidence type="ECO:0000256" key="1">
    <source>
        <dbReference type="ARBA" id="ARBA00001946"/>
    </source>
</evidence>
<dbReference type="GO" id="GO:0046872">
    <property type="term" value="F:metal ion binding"/>
    <property type="evidence" value="ECO:0007669"/>
    <property type="project" value="UniProtKB-KW"/>
</dbReference>
<sequence>MKLARFQLAGTAEERLGIVQETRSGISLLDVAALPWIGQDRGMLRSMMSTIEAGPRALDALRDLQRRFIAQPDPCWEHAADSVVWLTPVPERSCIAAGRNFGAHRLESIRGNPDAGAGFQIDFPTGFIKLGRNLVGHRAEVKRPDDVEQLDYEVEVALVVGKPLLNVSRAEAAQAIFGYTIMNDLSAREWQLAEMRNLLVMMGKNFPGFGPVGPCILTADEVPDPTALRLWLTVNGELRQQADCSDLIFGFDELVAFWSRVGLQAGDIISSGTPEGVALHRKPDPRPFFLKPGDIVHAGVDQIGILETRIV</sequence>
<dbReference type="AlphaFoldDB" id="A0A157P340"/>
<evidence type="ECO:0000256" key="2">
    <source>
        <dbReference type="ARBA" id="ARBA00010211"/>
    </source>
</evidence>
<dbReference type="Pfam" id="PF01557">
    <property type="entry name" value="FAA_hydrolase"/>
    <property type="match status" value="1"/>
</dbReference>
<dbReference type="PANTHER" id="PTHR42796:SF4">
    <property type="entry name" value="FUMARYLACETOACETATE HYDROLASE DOMAIN-CONTAINING PROTEIN 2A"/>
    <property type="match status" value="1"/>
</dbReference>
<evidence type="ECO:0000256" key="3">
    <source>
        <dbReference type="ARBA" id="ARBA00022723"/>
    </source>
</evidence>
<evidence type="ECO:0000313" key="5">
    <source>
        <dbReference type="EMBL" id="SAI27977.1"/>
    </source>
</evidence>
<comment type="cofactor">
    <cofactor evidence="1">
        <name>Mg(2+)</name>
        <dbReference type="ChEBI" id="CHEBI:18420"/>
    </cofactor>
</comment>
<dbReference type="InterPro" id="IPR011234">
    <property type="entry name" value="Fumarylacetoacetase-like_C"/>
</dbReference>
<dbReference type="GO" id="GO:0044281">
    <property type="term" value="P:small molecule metabolic process"/>
    <property type="evidence" value="ECO:0007669"/>
    <property type="project" value="UniProtKB-ARBA"/>
</dbReference>
<comment type="similarity">
    <text evidence="2">Belongs to the FAH family.</text>
</comment>
<dbReference type="PANTHER" id="PTHR42796">
    <property type="entry name" value="FUMARYLACETOACETATE HYDROLASE DOMAIN-CONTAINING PROTEIN 2A-RELATED"/>
    <property type="match status" value="1"/>
</dbReference>
<protein>
    <submittedName>
        <fullName evidence="5">Putative hydrolase</fullName>
    </submittedName>
</protein>
<dbReference type="InterPro" id="IPR036663">
    <property type="entry name" value="Fumarylacetoacetase_C_sf"/>
</dbReference>
<dbReference type="EMBL" id="FKBS01000014">
    <property type="protein sequence ID" value="SAI27977.1"/>
    <property type="molecule type" value="Genomic_DNA"/>
</dbReference>
<organism evidence="5 6">
    <name type="scientific">Bordetella ansorpii</name>
    <dbReference type="NCBI Taxonomy" id="288768"/>
    <lineage>
        <taxon>Bacteria</taxon>
        <taxon>Pseudomonadati</taxon>
        <taxon>Pseudomonadota</taxon>
        <taxon>Betaproteobacteria</taxon>
        <taxon>Burkholderiales</taxon>
        <taxon>Alcaligenaceae</taxon>
        <taxon>Bordetella</taxon>
    </lineage>
</organism>
<feature type="domain" description="Fumarylacetoacetase-like C-terminal" evidence="4">
    <location>
        <begin position="94"/>
        <end position="311"/>
    </location>
</feature>
<dbReference type="InterPro" id="IPR051121">
    <property type="entry name" value="FAH"/>
</dbReference>
<dbReference type="GO" id="GO:0016787">
    <property type="term" value="F:hydrolase activity"/>
    <property type="evidence" value="ECO:0007669"/>
    <property type="project" value="UniProtKB-KW"/>
</dbReference>
<dbReference type="Gene3D" id="3.90.850.10">
    <property type="entry name" value="Fumarylacetoacetase-like, C-terminal domain"/>
    <property type="match status" value="1"/>
</dbReference>
<gene>
    <name evidence="5" type="ORF">SAMEA1982600_02209</name>
</gene>
<reference evidence="5 6" key="1">
    <citation type="submission" date="2016-03" db="EMBL/GenBank/DDBJ databases">
        <authorList>
            <consortium name="Pathogen Informatics"/>
        </authorList>
    </citation>
    <scope>NUCLEOTIDE SEQUENCE [LARGE SCALE GENOMIC DNA]</scope>
    <source>
        <strain evidence="5 6">NCTC13364</strain>
    </source>
</reference>
<dbReference type="SUPFAM" id="SSF56529">
    <property type="entry name" value="FAH"/>
    <property type="match status" value="1"/>
</dbReference>
<name>A0A157P340_9BORD</name>
<evidence type="ECO:0000313" key="6">
    <source>
        <dbReference type="Proteomes" id="UP000077037"/>
    </source>
</evidence>
<accession>A0A157P340</accession>
<proteinExistence type="inferred from homology"/>
<keyword evidence="5" id="KW-0378">Hydrolase</keyword>
<dbReference type="RefSeq" id="WP_173678814.1">
    <property type="nucleotide sequence ID" value="NZ_FKBS01000014.1"/>
</dbReference>
<dbReference type="Proteomes" id="UP000077037">
    <property type="component" value="Unassembled WGS sequence"/>
</dbReference>
<keyword evidence="3" id="KW-0479">Metal-binding</keyword>
<evidence type="ECO:0000259" key="4">
    <source>
        <dbReference type="Pfam" id="PF01557"/>
    </source>
</evidence>